<reference evidence="4" key="2">
    <citation type="submission" date="2018-03" db="EMBL/GenBank/DDBJ databases">
        <authorList>
            <person name="Derbyshire K."/>
            <person name="Gray T.A."/>
            <person name="Champion M."/>
        </authorList>
    </citation>
    <scope>NUCLEOTIDE SEQUENCE [LARGE SCALE GENOMIC DNA]</scope>
    <source>
        <strain evidence="4">MKD8</strain>
    </source>
</reference>
<dbReference type="AlphaFoldDB" id="A0A2U9Q0L6"/>
<evidence type="ECO:0000313" key="4">
    <source>
        <dbReference type="Proteomes" id="UP000011200"/>
    </source>
</evidence>
<evidence type="ECO:0000256" key="2">
    <source>
        <dbReference type="ARBA" id="ARBA00023239"/>
    </source>
</evidence>
<evidence type="ECO:0000313" key="3">
    <source>
        <dbReference type="EMBL" id="AWT57609.1"/>
    </source>
</evidence>
<dbReference type="InterPro" id="IPR002220">
    <property type="entry name" value="DapA-like"/>
</dbReference>
<gene>
    <name evidence="3" type="primary">dapA</name>
    <name evidence="3" type="ORF">D806_066770</name>
</gene>
<dbReference type="SUPFAM" id="SSF51569">
    <property type="entry name" value="Aldolase"/>
    <property type="match status" value="1"/>
</dbReference>
<reference evidence="3 4" key="1">
    <citation type="journal article" date="2013" name="Genome Announc.">
        <title>Draft genome sequence of MKD8, a conjugal recipient Mycobacterium smegmatis strain.</title>
        <authorList>
            <person name="Gray T.A."/>
            <person name="Palumbo M.J."/>
            <person name="Derbyshire K.M."/>
        </authorList>
    </citation>
    <scope>NUCLEOTIDE SEQUENCE [LARGE SCALE GENOMIC DNA]</scope>
    <source>
        <strain evidence="3 4">MKD8</strain>
    </source>
</reference>
<dbReference type="InterPro" id="IPR013785">
    <property type="entry name" value="Aldolase_TIM"/>
</dbReference>
<proteinExistence type="inferred from homology"/>
<dbReference type="Proteomes" id="UP000011200">
    <property type="component" value="Chromosome"/>
</dbReference>
<dbReference type="EC" id="4.3.3.7" evidence="3"/>
<evidence type="ECO:0000256" key="1">
    <source>
        <dbReference type="ARBA" id="ARBA00007592"/>
    </source>
</evidence>
<dbReference type="Gene3D" id="3.20.20.70">
    <property type="entry name" value="Aldolase class I"/>
    <property type="match status" value="1"/>
</dbReference>
<sequence>MEQPDPLGGVGFISAVSNLAPWAVSRMFEAWDAGDHDTARELHYALHPLVDLLFVETNPAPLKWVLHQQHRLASPYVRPPLIPSPAARSLGYAPCSTRAPPFSTRP</sequence>
<comment type="similarity">
    <text evidence="1">Belongs to the DapA family.</text>
</comment>
<dbReference type="Pfam" id="PF00701">
    <property type="entry name" value="DHDPS"/>
    <property type="match status" value="1"/>
</dbReference>
<keyword evidence="2 3" id="KW-0456">Lyase</keyword>
<dbReference type="RefSeq" id="WP_003898217.1">
    <property type="nucleotide sequence ID" value="NZ_CP027541.1"/>
</dbReference>
<dbReference type="PANTHER" id="PTHR12128">
    <property type="entry name" value="DIHYDRODIPICOLINATE SYNTHASE"/>
    <property type="match status" value="1"/>
</dbReference>
<dbReference type="PANTHER" id="PTHR12128:SF66">
    <property type="entry name" value="4-HYDROXY-2-OXOGLUTARATE ALDOLASE, MITOCHONDRIAL"/>
    <property type="match status" value="1"/>
</dbReference>
<dbReference type="GO" id="GO:0008840">
    <property type="term" value="F:4-hydroxy-tetrahydrodipicolinate synthase activity"/>
    <property type="evidence" value="ECO:0007669"/>
    <property type="project" value="UniProtKB-EC"/>
</dbReference>
<organism evidence="3 4">
    <name type="scientific">Mycolicibacterium smegmatis (strain MKD8)</name>
    <name type="common">Mycobacterium smegmatis</name>
    <dbReference type="NCBI Taxonomy" id="1214915"/>
    <lineage>
        <taxon>Bacteria</taxon>
        <taxon>Bacillati</taxon>
        <taxon>Actinomycetota</taxon>
        <taxon>Actinomycetes</taxon>
        <taxon>Mycobacteriales</taxon>
        <taxon>Mycobacteriaceae</taxon>
        <taxon>Mycolicibacterium</taxon>
    </lineage>
</organism>
<accession>A0A2U9Q0L6</accession>
<dbReference type="EMBL" id="CP027541">
    <property type="protein sequence ID" value="AWT57609.1"/>
    <property type="molecule type" value="Genomic_DNA"/>
</dbReference>
<name>A0A2U9Q0L6_MYCSE</name>
<protein>
    <submittedName>
        <fullName evidence="3">4-hydroxy-tetrahydrodipicolinate synthase</fullName>
        <ecNumber evidence="3">4.3.3.7</ecNumber>
    </submittedName>
</protein>